<comment type="similarity">
    <text evidence="3">Belongs to the RNase PH family.</text>
</comment>
<sequence length="267" mass="29548">MDFIRKALAANCRLDGRRLDAQPSLTVESNVSDVAHGSCRVTLDDTVVITTVSFTVSAPSQDAPDEGTVEITLGSPFSLEDAEVSHKRDERWERTLEWLQFQRQRFDRRLLCILSGQFSWAVRLHSTVLQRGGAFLDAISIGMVIALRTARVPNVQVLIRDELERSRRGANVRVRLAEGYNLDLQKLALQLPICVTVAKIADYHVWAVTHEEAECADGFLTVAVSPEGRCIGMTAVGSCFQLPSIATLVEKACRVGVEQHQYILSAV</sequence>
<dbReference type="Proteomes" id="UP000033188">
    <property type="component" value="Chromosome 1"/>
</dbReference>
<dbReference type="VEuPathDB" id="PiroplasmaDB:BBBOND_0106200"/>
<dbReference type="GO" id="GO:0035925">
    <property type="term" value="F:mRNA 3'-UTR AU-rich region binding"/>
    <property type="evidence" value="ECO:0007669"/>
    <property type="project" value="TreeGrafter"/>
</dbReference>
<dbReference type="GeneID" id="24562852"/>
<evidence type="ECO:0000256" key="3">
    <source>
        <dbReference type="ARBA" id="ARBA00006678"/>
    </source>
</evidence>
<dbReference type="SUPFAM" id="SSF55666">
    <property type="entry name" value="Ribonuclease PH domain 2-like"/>
    <property type="match status" value="1"/>
</dbReference>
<dbReference type="RefSeq" id="XP_012766497.1">
    <property type="nucleotide sequence ID" value="XM_012911043.1"/>
</dbReference>
<dbReference type="InterPro" id="IPR001247">
    <property type="entry name" value="ExoRNase_PH_dom1"/>
</dbReference>
<dbReference type="GO" id="GO:0071035">
    <property type="term" value="P:nuclear polyadenylation-dependent rRNA catabolic process"/>
    <property type="evidence" value="ECO:0007669"/>
    <property type="project" value="TreeGrafter"/>
</dbReference>
<evidence type="ECO:0000256" key="2">
    <source>
        <dbReference type="ARBA" id="ARBA00004604"/>
    </source>
</evidence>
<evidence type="ECO:0000313" key="10">
    <source>
        <dbReference type="Proteomes" id="UP000033188"/>
    </source>
</evidence>
<dbReference type="PANTHER" id="PTHR11097:SF8">
    <property type="entry name" value="EXOSOME COMPLEX COMPONENT RRP42"/>
    <property type="match status" value="1"/>
</dbReference>
<dbReference type="InterPro" id="IPR050590">
    <property type="entry name" value="Exosome_comp_Rrp42_subfam"/>
</dbReference>
<dbReference type="GO" id="GO:0016075">
    <property type="term" value="P:rRNA catabolic process"/>
    <property type="evidence" value="ECO:0007669"/>
    <property type="project" value="TreeGrafter"/>
</dbReference>
<dbReference type="InterPro" id="IPR020568">
    <property type="entry name" value="Ribosomal_Su5_D2-typ_SF"/>
</dbReference>
<evidence type="ECO:0000256" key="1">
    <source>
        <dbReference type="ARBA" id="ARBA00004496"/>
    </source>
</evidence>
<protein>
    <recommendedName>
        <fullName evidence="6">Ribosomal RNA-processing protein 42</fullName>
    </recommendedName>
</protein>
<organism evidence="9 10">
    <name type="scientific">Babesia bigemina</name>
    <dbReference type="NCBI Taxonomy" id="5866"/>
    <lineage>
        <taxon>Eukaryota</taxon>
        <taxon>Sar</taxon>
        <taxon>Alveolata</taxon>
        <taxon>Apicomplexa</taxon>
        <taxon>Aconoidasida</taxon>
        <taxon>Piroplasmida</taxon>
        <taxon>Babesiidae</taxon>
        <taxon>Babesia</taxon>
    </lineage>
</organism>
<feature type="domain" description="Exoribonuclease phosphorolytic" evidence="7">
    <location>
        <begin position="25"/>
        <end position="153"/>
    </location>
</feature>
<dbReference type="GO" id="GO:0000177">
    <property type="term" value="C:cytoplasmic exosome (RNase complex)"/>
    <property type="evidence" value="ECO:0007669"/>
    <property type="project" value="TreeGrafter"/>
</dbReference>
<dbReference type="OMA" id="YNTRIPK"/>
<keyword evidence="5" id="KW-0271">Exosome</keyword>
<feature type="domain" description="Exoribonuclease phosphorolytic" evidence="8">
    <location>
        <begin position="191"/>
        <end position="253"/>
    </location>
</feature>
<dbReference type="GO" id="GO:0005730">
    <property type="term" value="C:nucleolus"/>
    <property type="evidence" value="ECO:0007669"/>
    <property type="project" value="UniProtKB-SubCell"/>
</dbReference>
<dbReference type="AlphaFoldDB" id="A0A061D0J4"/>
<dbReference type="InterPro" id="IPR015847">
    <property type="entry name" value="ExoRNase_PH_dom2"/>
</dbReference>
<dbReference type="OrthoDB" id="272245at2759"/>
<dbReference type="PANTHER" id="PTHR11097">
    <property type="entry name" value="EXOSOME COMPLEX EXONUCLEASE RIBOSOMAL RNA PROCESSING PROTEIN"/>
    <property type="match status" value="1"/>
</dbReference>
<evidence type="ECO:0000259" key="7">
    <source>
        <dbReference type="Pfam" id="PF01138"/>
    </source>
</evidence>
<accession>A0A061D0J4</accession>
<dbReference type="InterPro" id="IPR027408">
    <property type="entry name" value="PNPase/RNase_PH_dom_sf"/>
</dbReference>
<dbReference type="GO" id="GO:0034476">
    <property type="term" value="P:U5 snRNA 3'-end processing"/>
    <property type="evidence" value="ECO:0007669"/>
    <property type="project" value="TreeGrafter"/>
</dbReference>
<dbReference type="STRING" id="5866.A0A061D0J4"/>
<evidence type="ECO:0000256" key="6">
    <source>
        <dbReference type="ARBA" id="ARBA00042523"/>
    </source>
</evidence>
<dbReference type="GO" id="GO:0034475">
    <property type="term" value="P:U4 snRNA 3'-end processing"/>
    <property type="evidence" value="ECO:0007669"/>
    <property type="project" value="TreeGrafter"/>
</dbReference>
<dbReference type="Pfam" id="PF03725">
    <property type="entry name" value="RNase_PH_C"/>
    <property type="match status" value="1"/>
</dbReference>
<dbReference type="InterPro" id="IPR036345">
    <property type="entry name" value="ExoRNase_PH_dom2_sf"/>
</dbReference>
<keyword evidence="4" id="KW-0963">Cytoplasm</keyword>
<proteinExistence type="inferred from homology"/>
<dbReference type="GO" id="GO:0000176">
    <property type="term" value="C:nuclear exosome (RNase complex)"/>
    <property type="evidence" value="ECO:0007669"/>
    <property type="project" value="TreeGrafter"/>
</dbReference>
<dbReference type="Pfam" id="PF01138">
    <property type="entry name" value="RNase_PH"/>
    <property type="match status" value="1"/>
</dbReference>
<keyword evidence="10" id="KW-1185">Reference proteome</keyword>
<dbReference type="KEGG" id="bbig:BBBOND_0106200"/>
<evidence type="ECO:0000256" key="4">
    <source>
        <dbReference type="ARBA" id="ARBA00022490"/>
    </source>
</evidence>
<dbReference type="GO" id="GO:0000467">
    <property type="term" value="P:exonucleolytic trimming to generate mature 3'-end of 5.8S rRNA from tricistronic rRNA transcript (SSU-rRNA, 5.8S rRNA, LSU-rRNA)"/>
    <property type="evidence" value="ECO:0007669"/>
    <property type="project" value="TreeGrafter"/>
</dbReference>
<evidence type="ECO:0000256" key="5">
    <source>
        <dbReference type="ARBA" id="ARBA00022835"/>
    </source>
</evidence>
<dbReference type="Gene3D" id="3.30.230.70">
    <property type="entry name" value="GHMP Kinase, N-terminal domain"/>
    <property type="match status" value="1"/>
</dbReference>
<evidence type="ECO:0000259" key="8">
    <source>
        <dbReference type="Pfam" id="PF03725"/>
    </source>
</evidence>
<name>A0A061D0J4_BABBI</name>
<dbReference type="EMBL" id="LK391707">
    <property type="protein sequence ID" value="CDR94311.1"/>
    <property type="molecule type" value="Genomic_DNA"/>
</dbReference>
<dbReference type="GO" id="GO:0034473">
    <property type="term" value="P:U1 snRNA 3'-end processing"/>
    <property type="evidence" value="ECO:0007669"/>
    <property type="project" value="TreeGrafter"/>
</dbReference>
<gene>
    <name evidence="9" type="ORF">BBBOND_0106200</name>
</gene>
<evidence type="ECO:0000313" key="9">
    <source>
        <dbReference type="EMBL" id="CDR94311.1"/>
    </source>
</evidence>
<comment type="subcellular location">
    <subcellularLocation>
        <location evidence="1">Cytoplasm</location>
    </subcellularLocation>
    <subcellularLocation>
        <location evidence="2">Nucleus</location>
        <location evidence="2">Nucleolus</location>
    </subcellularLocation>
</comment>
<dbReference type="GO" id="GO:0071038">
    <property type="term" value="P:TRAMP-dependent tRNA surveillance pathway"/>
    <property type="evidence" value="ECO:0007669"/>
    <property type="project" value="TreeGrafter"/>
</dbReference>
<dbReference type="GO" id="GO:0071028">
    <property type="term" value="P:nuclear mRNA surveillance"/>
    <property type="evidence" value="ECO:0007669"/>
    <property type="project" value="TreeGrafter"/>
</dbReference>
<reference evidence="10" key="1">
    <citation type="journal article" date="2014" name="Nucleic Acids Res.">
        <title>The evolutionary dynamics of variant antigen genes in Babesia reveal a history of genomic innovation underlying host-parasite interaction.</title>
        <authorList>
            <person name="Jackson A.P."/>
            <person name="Otto T.D."/>
            <person name="Darby A."/>
            <person name="Ramaprasad A."/>
            <person name="Xia D."/>
            <person name="Echaide I.E."/>
            <person name="Farber M."/>
            <person name="Gahlot S."/>
            <person name="Gamble J."/>
            <person name="Gupta D."/>
            <person name="Gupta Y."/>
            <person name="Jackson L."/>
            <person name="Malandrin L."/>
            <person name="Malas T.B."/>
            <person name="Moussa E."/>
            <person name="Nair M."/>
            <person name="Reid A.J."/>
            <person name="Sanders M."/>
            <person name="Sharma J."/>
            <person name="Tracey A."/>
            <person name="Quail M.A."/>
            <person name="Weir W."/>
            <person name="Wastling J.M."/>
            <person name="Hall N."/>
            <person name="Willadsen P."/>
            <person name="Lingelbach K."/>
            <person name="Shiels B."/>
            <person name="Tait A."/>
            <person name="Berriman M."/>
            <person name="Allred D.R."/>
            <person name="Pain A."/>
        </authorList>
    </citation>
    <scope>NUCLEOTIDE SEQUENCE [LARGE SCALE GENOMIC DNA]</scope>
    <source>
        <strain evidence="10">Bond</strain>
    </source>
</reference>
<dbReference type="SUPFAM" id="SSF54211">
    <property type="entry name" value="Ribosomal protein S5 domain 2-like"/>
    <property type="match status" value="1"/>
</dbReference>